<keyword evidence="6" id="KW-0175">Coiled coil</keyword>
<dbReference type="GO" id="GO:0016020">
    <property type="term" value="C:membrane"/>
    <property type="evidence" value="ECO:0007669"/>
    <property type="project" value="UniProtKB-SubCell"/>
</dbReference>
<name>A0AAV6H462_9TELE</name>
<keyword evidence="4 9" id="KW-0812">Transmembrane</keyword>
<keyword evidence="11" id="KW-1185">Reference proteome</keyword>
<evidence type="ECO:0000313" key="11">
    <source>
        <dbReference type="Proteomes" id="UP000823561"/>
    </source>
</evidence>
<dbReference type="PANTHER" id="PTHR15352:SF4">
    <property type="entry name" value="LYMPHOID-RESTRICTED MEMBRANE PROTEIN-LIKE ISOFORM X1"/>
    <property type="match status" value="1"/>
</dbReference>
<keyword evidence="3" id="KW-0963">Cytoplasm</keyword>
<evidence type="ECO:0000256" key="3">
    <source>
        <dbReference type="ARBA" id="ARBA00022490"/>
    </source>
</evidence>
<feature type="transmembrane region" description="Helical" evidence="9">
    <location>
        <begin position="401"/>
        <end position="424"/>
    </location>
</feature>
<dbReference type="GO" id="GO:0005737">
    <property type="term" value="C:cytoplasm"/>
    <property type="evidence" value="ECO:0007669"/>
    <property type="project" value="UniProtKB-SubCell"/>
</dbReference>
<evidence type="ECO:0000256" key="1">
    <source>
        <dbReference type="ARBA" id="ARBA00004167"/>
    </source>
</evidence>
<feature type="region of interest" description="Disordered" evidence="8">
    <location>
        <begin position="321"/>
        <end position="377"/>
    </location>
</feature>
<feature type="region of interest" description="Disordered" evidence="8">
    <location>
        <begin position="247"/>
        <end position="294"/>
    </location>
</feature>
<keyword evidence="5 9" id="KW-1133">Transmembrane helix</keyword>
<evidence type="ECO:0000256" key="2">
    <source>
        <dbReference type="ARBA" id="ARBA00004496"/>
    </source>
</evidence>
<evidence type="ECO:0000313" key="10">
    <source>
        <dbReference type="EMBL" id="KAG5282128.1"/>
    </source>
</evidence>
<dbReference type="Pfam" id="PF05781">
    <property type="entry name" value="MRVI1"/>
    <property type="match status" value="1"/>
</dbReference>
<dbReference type="EMBL" id="JADWDJ010000004">
    <property type="protein sequence ID" value="KAG5282128.1"/>
    <property type="molecule type" value="Genomic_DNA"/>
</dbReference>
<dbReference type="AlphaFoldDB" id="A0AAV6H462"/>
<organism evidence="10 11">
    <name type="scientific">Alosa alosa</name>
    <name type="common">allis shad</name>
    <dbReference type="NCBI Taxonomy" id="278164"/>
    <lineage>
        <taxon>Eukaryota</taxon>
        <taxon>Metazoa</taxon>
        <taxon>Chordata</taxon>
        <taxon>Craniata</taxon>
        <taxon>Vertebrata</taxon>
        <taxon>Euteleostomi</taxon>
        <taxon>Actinopterygii</taxon>
        <taxon>Neopterygii</taxon>
        <taxon>Teleostei</taxon>
        <taxon>Clupei</taxon>
        <taxon>Clupeiformes</taxon>
        <taxon>Clupeoidei</taxon>
        <taxon>Clupeidae</taxon>
        <taxon>Alosa</taxon>
    </lineage>
</organism>
<evidence type="ECO:0000256" key="4">
    <source>
        <dbReference type="ARBA" id="ARBA00022692"/>
    </source>
</evidence>
<evidence type="ECO:0000256" key="8">
    <source>
        <dbReference type="SAM" id="MobiDB-lite"/>
    </source>
</evidence>
<dbReference type="PANTHER" id="PTHR15352">
    <property type="entry name" value="LYMPHOID-RESTRICTED MEMBRANE PROTEIN, JAW1"/>
    <property type="match status" value="1"/>
</dbReference>
<evidence type="ECO:0000256" key="6">
    <source>
        <dbReference type="ARBA" id="ARBA00023054"/>
    </source>
</evidence>
<protein>
    <recommendedName>
        <fullName evidence="12">Lymphoid-restricted membrane protein-like</fullName>
    </recommendedName>
</protein>
<gene>
    <name evidence="10" type="ORF">AALO_G00052540</name>
</gene>
<keyword evidence="7 9" id="KW-0472">Membrane</keyword>
<comment type="caution">
    <text evidence="10">The sequence shown here is derived from an EMBL/GenBank/DDBJ whole genome shotgun (WGS) entry which is preliminary data.</text>
</comment>
<evidence type="ECO:0008006" key="12">
    <source>
        <dbReference type="Google" id="ProtNLM"/>
    </source>
</evidence>
<evidence type="ECO:0000256" key="7">
    <source>
        <dbReference type="ARBA" id="ARBA00023136"/>
    </source>
</evidence>
<accession>A0AAV6H462</accession>
<evidence type="ECO:0000256" key="5">
    <source>
        <dbReference type="ARBA" id="ARBA00022989"/>
    </source>
</evidence>
<sequence>MKYPTMSVQQCGSTSKAVPLNNTGNSSEEDSDEDAQREVLAASLNRLSILERLGPTSDEMTEGEVESAFSQLTLAFRCDQYTLSQRLQAEEHARNKAEENLQLELQRGKDAVELLKGMCLDSKRYKILQKLEFTLDILGGTVEQVARTAEVLGAAHQEAKVSRAVELMVAHVDNLRQRHDRHCAELEETKKLISASVPIDQPLPELREEIEMRIRTNKDIGKYNLRRRISSSVLTRQSSIIQEIKKTKDKENLNEELSEEGVTKPPVTQPQGSEPKAASTPKMEDEECASVAESCTQHVSPVEGSMEVVITQTLSNVSLSACPGPSTVSNHDEVNPPIPNRPPQRGLRRRQRSKAELDGFSSKGKRERHDYSDSDTSDPSLFPRIFVRQRLLVHWLRHCRWILTCVYLTILVSIILLAIFFWFVRTPVLWM</sequence>
<reference evidence="10" key="1">
    <citation type="submission" date="2020-10" db="EMBL/GenBank/DDBJ databases">
        <title>Chromosome-scale genome assembly of the Allis shad, Alosa alosa.</title>
        <authorList>
            <person name="Margot Z."/>
            <person name="Christophe K."/>
            <person name="Cabau C."/>
            <person name="Louis A."/>
            <person name="Berthelot C."/>
            <person name="Parey E."/>
            <person name="Roest Crollius H."/>
            <person name="Montfort J."/>
            <person name="Robinson-Rechavi M."/>
            <person name="Bucao C."/>
            <person name="Bouchez O."/>
            <person name="Gislard M."/>
            <person name="Lluch J."/>
            <person name="Milhes M."/>
            <person name="Lampietro C."/>
            <person name="Lopez Roques C."/>
            <person name="Donnadieu C."/>
            <person name="Braasch I."/>
            <person name="Desvignes T."/>
            <person name="Postlethwait J."/>
            <person name="Bobe J."/>
            <person name="Guiguen Y."/>
        </authorList>
    </citation>
    <scope>NUCLEOTIDE SEQUENCE</scope>
    <source>
        <strain evidence="10">M-15738</strain>
        <tissue evidence="10">Blood</tissue>
    </source>
</reference>
<comment type="subcellular location">
    <subcellularLocation>
        <location evidence="2">Cytoplasm</location>
    </subcellularLocation>
    <subcellularLocation>
        <location evidence="1">Membrane</location>
        <topology evidence="1">Single-pass membrane protein</topology>
    </subcellularLocation>
</comment>
<proteinExistence type="predicted"/>
<feature type="region of interest" description="Disordered" evidence="8">
    <location>
        <begin position="1"/>
        <end position="36"/>
    </location>
</feature>
<evidence type="ECO:0000256" key="9">
    <source>
        <dbReference type="SAM" id="Phobius"/>
    </source>
</evidence>
<dbReference type="Proteomes" id="UP000823561">
    <property type="component" value="Chromosome 4"/>
</dbReference>
<feature type="compositionally biased region" description="Polar residues" evidence="8">
    <location>
        <begin position="1"/>
        <end position="26"/>
    </location>
</feature>
<dbReference type="InterPro" id="IPR008677">
    <property type="entry name" value="MRVI1"/>
</dbReference>